<organism evidence="2 3">
    <name type="scientific">Funiculus sociatus GB2-A5</name>
    <dbReference type="NCBI Taxonomy" id="2933946"/>
    <lineage>
        <taxon>Bacteria</taxon>
        <taxon>Bacillati</taxon>
        <taxon>Cyanobacteriota</taxon>
        <taxon>Cyanophyceae</taxon>
        <taxon>Coleofasciculales</taxon>
        <taxon>Coleofasciculaceae</taxon>
        <taxon>Funiculus</taxon>
    </lineage>
</organism>
<proteinExistence type="predicted"/>
<accession>A0ABV0JJN3</accession>
<evidence type="ECO:0000256" key="1">
    <source>
        <dbReference type="SAM" id="MobiDB-lite"/>
    </source>
</evidence>
<sequence length="309" mass="35851">MADIRKLINEIAAQEVQLRDTEFFAPCVRGGKVRSRVANIIYTFSPQPQDFEGWGIFQPVNEKTAEMVEEPSLVQVAEYLKLLKPLRLRLAYVLQGQTWLAYPVNESDMQQRLGVAKPAIVHLVTEGGVFEPIIARWDGGVWWFDEVDRRGDPLVGEQLRSHLRSLSDQNIRFAGMTPEMRTVYDLALQQTEEYQRRRQQQQSIERQRRTRQTRKQVRRVERPRRKADGDEGRLQEALRMGGGDLREFRDRGDYWQIEWTTSNGESHTSAIDKKDLTVISSGICLSGRDRDFDLQSLVGVIEARDNWDF</sequence>
<gene>
    <name evidence="2" type="ORF">NDI37_01880</name>
</gene>
<comment type="caution">
    <text evidence="2">The sequence shown here is derived from an EMBL/GenBank/DDBJ whole genome shotgun (WGS) entry which is preliminary data.</text>
</comment>
<evidence type="ECO:0000313" key="3">
    <source>
        <dbReference type="Proteomes" id="UP001442494"/>
    </source>
</evidence>
<dbReference type="EMBL" id="JAMPKK010000002">
    <property type="protein sequence ID" value="MEP0863214.1"/>
    <property type="molecule type" value="Genomic_DNA"/>
</dbReference>
<protein>
    <submittedName>
        <fullName evidence="2">Uncharacterized protein</fullName>
    </submittedName>
</protein>
<name>A0ABV0JJN3_9CYAN</name>
<evidence type="ECO:0000313" key="2">
    <source>
        <dbReference type="EMBL" id="MEP0863214.1"/>
    </source>
</evidence>
<feature type="region of interest" description="Disordered" evidence="1">
    <location>
        <begin position="195"/>
        <end position="233"/>
    </location>
</feature>
<feature type="compositionally biased region" description="Basic residues" evidence="1">
    <location>
        <begin position="208"/>
        <end position="225"/>
    </location>
</feature>
<reference evidence="2 3" key="1">
    <citation type="submission" date="2022-04" db="EMBL/GenBank/DDBJ databases">
        <title>Positive selection, recombination, and allopatry shape intraspecific diversity of widespread and dominant cyanobacteria.</title>
        <authorList>
            <person name="Wei J."/>
            <person name="Shu W."/>
            <person name="Hu C."/>
        </authorList>
    </citation>
    <scope>NUCLEOTIDE SEQUENCE [LARGE SCALE GENOMIC DNA]</scope>
    <source>
        <strain evidence="2 3">GB2-A5</strain>
    </source>
</reference>
<dbReference type="Proteomes" id="UP001442494">
    <property type="component" value="Unassembled WGS sequence"/>
</dbReference>
<keyword evidence="3" id="KW-1185">Reference proteome</keyword>
<dbReference type="RefSeq" id="WP_190427923.1">
    <property type="nucleotide sequence ID" value="NZ_JAMPKK010000002.1"/>
</dbReference>